<feature type="transmembrane region" description="Helical" evidence="5">
    <location>
        <begin position="21"/>
        <end position="41"/>
    </location>
</feature>
<accession>D4XQ32</accession>
<dbReference type="PANTHER" id="PTHR11814">
    <property type="entry name" value="SULFATE TRANSPORTER"/>
    <property type="match status" value="1"/>
</dbReference>
<dbReference type="AlphaFoldDB" id="D4XQ32"/>
<dbReference type="Pfam" id="PF00916">
    <property type="entry name" value="Sulfate_transp"/>
    <property type="match status" value="1"/>
</dbReference>
<dbReference type="InterPro" id="IPR001902">
    <property type="entry name" value="SLC26A/SulP_fam"/>
</dbReference>
<comment type="caution">
    <text evidence="7">The sequence shown here is derived from an EMBL/GenBank/DDBJ whole genome shotgun (WGS) entry which is preliminary data.</text>
</comment>
<reference evidence="8" key="1">
    <citation type="submission" date="2010-03" db="EMBL/GenBank/DDBJ databases">
        <title>Complete sequence of Mobiluncus curtisii ATCC 43063.</title>
        <authorList>
            <person name="Muzny D."/>
            <person name="Qin X."/>
            <person name="Deng J."/>
            <person name="Jiang H."/>
            <person name="Liu Y."/>
            <person name="Qu J."/>
            <person name="Song X.-Z."/>
            <person name="Zhang L."/>
            <person name="Thornton R."/>
            <person name="Coyle M."/>
            <person name="Francisco L."/>
            <person name="Jackson L."/>
            <person name="Javaid M."/>
            <person name="Korchina V."/>
            <person name="Kovar C."/>
            <person name="Mata R."/>
            <person name="Mathew T."/>
            <person name="Ngo R."/>
            <person name="Nguyen L."/>
            <person name="Nguyen N."/>
            <person name="Okwuonu G."/>
            <person name="Ongeri F."/>
            <person name="Pham C."/>
            <person name="Simmons D."/>
            <person name="Wilczek-Boney K."/>
            <person name="Hale W."/>
            <person name="Jakkamsetti A."/>
            <person name="Pham P."/>
            <person name="Ruth R."/>
            <person name="San Lucas F."/>
            <person name="Warren J."/>
            <person name="Zhang J."/>
            <person name="Zhao Z."/>
            <person name="Zhou C."/>
            <person name="Zhu D."/>
            <person name="Lee S."/>
            <person name="Bess C."/>
            <person name="Blankenburg K."/>
            <person name="Forbes L."/>
            <person name="Fu Q."/>
            <person name="Gubbala S."/>
            <person name="Hirani K."/>
            <person name="Jayaseelan J.C."/>
            <person name="Lara F."/>
            <person name="Munidasa M."/>
            <person name="Palculict T."/>
            <person name="Patil S."/>
            <person name="Pu L.-L."/>
            <person name="Saada N."/>
            <person name="Tang L."/>
            <person name="Weissenberger G."/>
            <person name="Zhu Y."/>
            <person name="Hemphill L."/>
            <person name="Shang Y."/>
            <person name="Youmans B."/>
            <person name="Ayvaz T."/>
            <person name="Ross M."/>
            <person name="Santibanez J."/>
            <person name="Aqrawi P."/>
            <person name="Gross S."/>
            <person name="Joshi V."/>
            <person name="Fowler G."/>
            <person name="Nazareth L."/>
            <person name="Reid J."/>
            <person name="Worley K."/>
            <person name="Petrosino J."/>
            <person name="Highlander S."/>
            <person name="Gibbs R."/>
            <person name="Gibbs R."/>
        </authorList>
    </citation>
    <scope>NUCLEOTIDE SEQUENCE [LARGE SCALE GENOMIC DNA]</scope>
    <source>
        <strain evidence="8">ATCC 19194</strain>
    </source>
</reference>
<evidence type="ECO:0000256" key="4">
    <source>
        <dbReference type="ARBA" id="ARBA00023136"/>
    </source>
</evidence>
<feature type="transmembrane region" description="Helical" evidence="5">
    <location>
        <begin position="104"/>
        <end position="130"/>
    </location>
</feature>
<evidence type="ECO:0000313" key="8">
    <source>
        <dbReference type="Proteomes" id="UP000003085"/>
    </source>
</evidence>
<keyword evidence="3 5" id="KW-1133">Transmembrane helix</keyword>
<dbReference type="EMBL" id="ADMT01000163">
    <property type="protein sequence ID" value="EFF82695.1"/>
    <property type="molecule type" value="Genomic_DNA"/>
</dbReference>
<keyword evidence="4 5" id="KW-0472">Membrane</keyword>
<dbReference type="InterPro" id="IPR011547">
    <property type="entry name" value="SLC26A/SulP_dom"/>
</dbReference>
<evidence type="ECO:0000259" key="6">
    <source>
        <dbReference type="Pfam" id="PF00916"/>
    </source>
</evidence>
<dbReference type="HOGENOM" id="CLU_003182_5_4_6"/>
<dbReference type="RefSeq" id="WP_004638868.1">
    <property type="nucleotide sequence ID" value="NZ_GG770435.1"/>
</dbReference>
<protein>
    <submittedName>
        <fullName evidence="7">Sulfate permease</fullName>
    </submittedName>
</protein>
<gene>
    <name evidence="7" type="primary">sulP</name>
    <name evidence="7" type="ORF">HMP0015_1824</name>
</gene>
<dbReference type="Proteomes" id="UP000003085">
    <property type="component" value="Unassembled WGS sequence"/>
</dbReference>
<feature type="transmembrane region" description="Helical" evidence="5">
    <location>
        <begin position="182"/>
        <end position="202"/>
    </location>
</feature>
<evidence type="ECO:0000256" key="3">
    <source>
        <dbReference type="ARBA" id="ARBA00022989"/>
    </source>
</evidence>
<organism evidence="7 8">
    <name type="scientific">Acinetobacter haemolyticus ATCC 19194</name>
    <dbReference type="NCBI Taxonomy" id="707232"/>
    <lineage>
        <taxon>Bacteria</taxon>
        <taxon>Pseudomonadati</taxon>
        <taxon>Pseudomonadota</taxon>
        <taxon>Gammaproteobacteria</taxon>
        <taxon>Moraxellales</taxon>
        <taxon>Moraxellaceae</taxon>
        <taxon>Acinetobacter</taxon>
    </lineage>
</organism>
<feature type="transmembrane region" description="Helical" evidence="5">
    <location>
        <begin position="78"/>
        <end position="98"/>
    </location>
</feature>
<name>D4XQ32_ACIHA</name>
<evidence type="ECO:0000256" key="1">
    <source>
        <dbReference type="ARBA" id="ARBA00004141"/>
    </source>
</evidence>
<comment type="subcellular location">
    <subcellularLocation>
        <location evidence="1">Membrane</location>
        <topology evidence="1">Multi-pass membrane protein</topology>
    </subcellularLocation>
</comment>
<proteinExistence type="predicted"/>
<evidence type="ECO:0000256" key="2">
    <source>
        <dbReference type="ARBA" id="ARBA00022692"/>
    </source>
</evidence>
<feature type="transmembrane region" description="Helical" evidence="5">
    <location>
        <begin position="209"/>
        <end position="226"/>
    </location>
</feature>
<dbReference type="GO" id="GO:0016020">
    <property type="term" value="C:membrane"/>
    <property type="evidence" value="ECO:0007669"/>
    <property type="project" value="UniProtKB-SubCell"/>
</dbReference>
<feature type="transmembrane region" description="Helical" evidence="5">
    <location>
        <begin position="47"/>
        <end position="71"/>
    </location>
</feature>
<dbReference type="GO" id="GO:0055085">
    <property type="term" value="P:transmembrane transport"/>
    <property type="evidence" value="ECO:0007669"/>
    <property type="project" value="InterPro"/>
</dbReference>
<evidence type="ECO:0000313" key="7">
    <source>
        <dbReference type="EMBL" id="EFF82695.1"/>
    </source>
</evidence>
<feature type="domain" description="SLC26A/SulP transporter" evidence="6">
    <location>
        <begin position="26"/>
        <end position="226"/>
    </location>
</feature>
<sequence>MKLLMPDFDRLFPARKWLSHYQTASFKADLVAALIVLAMLVPQGMAYAMLAGLPPIMGIYASILPMIIYAFTGSSSTLSIGPVAIISMMVFAALNPLFTVGSQAYIEAACLLAVLVGLISFVLGIFRFGFLIQLISHPVIKSFIIASALLIALGQLKFLFAIPLQANNIPEFIISLQQNFHQISLSNFSIGIISIVLLFLLPKLIRSGFINRIIPLLILLCSIIIMT</sequence>
<evidence type="ECO:0000256" key="5">
    <source>
        <dbReference type="SAM" id="Phobius"/>
    </source>
</evidence>
<feature type="non-terminal residue" evidence="7">
    <location>
        <position position="227"/>
    </location>
</feature>
<feature type="transmembrane region" description="Helical" evidence="5">
    <location>
        <begin position="142"/>
        <end position="162"/>
    </location>
</feature>
<keyword evidence="2 5" id="KW-0812">Transmembrane</keyword>